<proteinExistence type="predicted"/>
<dbReference type="PATRIC" id="fig|82380.10.peg.1674"/>
<gene>
    <name evidence="3" type="ORF">RN51_01665</name>
</gene>
<dbReference type="AlphaFoldDB" id="A0A0F0KS20"/>
<feature type="domain" description="ApeA N-terminal" evidence="2">
    <location>
        <begin position="11"/>
        <end position="301"/>
    </location>
</feature>
<reference evidence="3 4" key="1">
    <citation type="submission" date="2015-02" db="EMBL/GenBank/DDBJ databases">
        <title>Draft genome sequences of ten Microbacterium spp. with emphasis on heavy metal contaminated environments.</title>
        <authorList>
            <person name="Corretto E."/>
        </authorList>
    </citation>
    <scope>NUCLEOTIDE SEQUENCE [LARGE SCALE GENOMIC DNA]</scope>
    <source>
        <strain evidence="3 4">BEL163</strain>
    </source>
</reference>
<evidence type="ECO:0000259" key="1">
    <source>
        <dbReference type="Pfam" id="PF18739"/>
    </source>
</evidence>
<name>A0A0F0KS20_9MICO</name>
<evidence type="ECO:0000313" key="3">
    <source>
        <dbReference type="EMBL" id="KJL22920.1"/>
    </source>
</evidence>
<dbReference type="OrthoDB" id="4578094at2"/>
<feature type="domain" description="Apea-like HEPN" evidence="1">
    <location>
        <begin position="332"/>
        <end position="459"/>
    </location>
</feature>
<evidence type="ECO:0000313" key="4">
    <source>
        <dbReference type="Proteomes" id="UP000033725"/>
    </source>
</evidence>
<organism evidence="3 4">
    <name type="scientific">Microbacterium oxydans</name>
    <dbReference type="NCBI Taxonomy" id="82380"/>
    <lineage>
        <taxon>Bacteria</taxon>
        <taxon>Bacillati</taxon>
        <taxon>Actinomycetota</taxon>
        <taxon>Actinomycetes</taxon>
        <taxon>Micrococcales</taxon>
        <taxon>Microbacteriaceae</taxon>
        <taxon>Microbacterium</taxon>
    </lineage>
</organism>
<dbReference type="Pfam" id="PF18862">
    <property type="entry name" value="ApeA_NTD1"/>
    <property type="match status" value="1"/>
</dbReference>
<dbReference type="EMBL" id="JYIV01000024">
    <property type="protein sequence ID" value="KJL22920.1"/>
    <property type="molecule type" value="Genomic_DNA"/>
</dbReference>
<protein>
    <submittedName>
        <fullName evidence="3">Uncharacterized protein</fullName>
    </submittedName>
</protein>
<dbReference type="Proteomes" id="UP000033725">
    <property type="component" value="Unassembled WGS sequence"/>
</dbReference>
<accession>A0A0F0KS20</accession>
<sequence>MSLGTLAESKEWVAEWRIPGEAATEAGILTYDPAKGLHLRLIRTGNDAPFGGARRTTGRRDEGLPKWPVLHGVAKGIRLTLHNVWVSRMQTTLSSAAAEVEAEASVLLVGCHLDDFDETVFVGAVTQVDWLTAWSGLTAYEITEESDAETNRLTGSTAITTRSVQSLSVRTGETSFGLFHTFMVPDFDSQPSRTFARTWEAVSATASFPAPVSFTDALHPLASLSHLVSLSALENCGIVSESLTLPPAPELWPDGHLLQDKVRRVEVYREHIVPPLGVAKGRPRFLLDLDDIPFEELIPRWLALHRSLEPVIGMVLGLRYLPDGFVEPRVVTAVGAAEALHQSLDKTTEMPRAEHRNLRRAILDVVPAERKLWVSERIADNKPKLMNRLVALADLMGEAVRDALLPSAEVWAERSVKARNHLAHTGAADFDLEELHAVIEVSSAVVVLVLLRQLGQSEERLLDAVKYHPEVNYARRLARLHFAVPDNAVE</sequence>
<dbReference type="InterPro" id="IPR041229">
    <property type="entry name" value="HEPN_Apea"/>
</dbReference>
<dbReference type="RefSeq" id="WP_156149140.1">
    <property type="nucleotide sequence ID" value="NZ_JYIV01000024.1"/>
</dbReference>
<evidence type="ECO:0000259" key="2">
    <source>
        <dbReference type="Pfam" id="PF18862"/>
    </source>
</evidence>
<dbReference type="Pfam" id="PF18739">
    <property type="entry name" value="HEPN_Apea"/>
    <property type="match status" value="1"/>
</dbReference>
<dbReference type="InterPro" id="IPR041223">
    <property type="entry name" value="ApeA_NTD"/>
</dbReference>
<comment type="caution">
    <text evidence="3">The sequence shown here is derived from an EMBL/GenBank/DDBJ whole genome shotgun (WGS) entry which is preliminary data.</text>
</comment>